<evidence type="ECO:0000256" key="3">
    <source>
        <dbReference type="ARBA" id="ARBA00022741"/>
    </source>
</evidence>
<evidence type="ECO:0000259" key="16">
    <source>
        <dbReference type="PROSITE" id="PS51195"/>
    </source>
</evidence>
<feature type="compositionally biased region" description="Polar residues" evidence="11">
    <location>
        <begin position="350"/>
        <end position="362"/>
    </location>
</feature>
<dbReference type="InterPro" id="IPR001878">
    <property type="entry name" value="Znf_CCHC"/>
</dbReference>
<feature type="compositionally biased region" description="Polar residues" evidence="11">
    <location>
        <begin position="1103"/>
        <end position="1142"/>
    </location>
</feature>
<feature type="domain" description="Helicase C-terminal" evidence="15">
    <location>
        <begin position="907"/>
        <end position="1068"/>
    </location>
</feature>
<dbReference type="EC" id="3.6.4.13" evidence="2"/>
<dbReference type="SMART" id="SM00360">
    <property type="entry name" value="RRM"/>
    <property type="match status" value="1"/>
</dbReference>
<dbReference type="SUPFAM" id="SSF54928">
    <property type="entry name" value="RNA-binding domain, RBD"/>
    <property type="match status" value="1"/>
</dbReference>
<dbReference type="RefSeq" id="XP_031556802.1">
    <property type="nucleotide sequence ID" value="XM_031700942.1"/>
</dbReference>
<evidence type="ECO:0000259" key="15">
    <source>
        <dbReference type="PROSITE" id="PS51194"/>
    </source>
</evidence>
<dbReference type="GO" id="GO:0005524">
    <property type="term" value="F:ATP binding"/>
    <property type="evidence" value="ECO:0007669"/>
    <property type="project" value="UniProtKB-KW"/>
</dbReference>
<evidence type="ECO:0000313" key="19">
    <source>
        <dbReference type="RefSeq" id="XP_031556803.1"/>
    </source>
</evidence>
<dbReference type="PANTHER" id="PTHR47958">
    <property type="entry name" value="ATP-DEPENDENT RNA HELICASE DBP3"/>
    <property type="match status" value="1"/>
</dbReference>
<dbReference type="GO" id="GO:0016787">
    <property type="term" value="F:hydrolase activity"/>
    <property type="evidence" value="ECO:0007669"/>
    <property type="project" value="UniProtKB-KW"/>
</dbReference>
<feature type="domain" description="RRM" evidence="12">
    <location>
        <begin position="41"/>
        <end position="119"/>
    </location>
</feature>
<feature type="domain" description="CCHC-type" evidence="13">
    <location>
        <begin position="463"/>
        <end position="478"/>
    </location>
</feature>
<dbReference type="InterPro" id="IPR027417">
    <property type="entry name" value="P-loop_NTPase"/>
</dbReference>
<evidence type="ECO:0000259" key="13">
    <source>
        <dbReference type="PROSITE" id="PS50158"/>
    </source>
</evidence>
<evidence type="ECO:0000259" key="14">
    <source>
        <dbReference type="PROSITE" id="PS51192"/>
    </source>
</evidence>
<feature type="region of interest" description="Disordered" evidence="11">
    <location>
        <begin position="335"/>
        <end position="439"/>
    </location>
</feature>
<evidence type="ECO:0000313" key="18">
    <source>
        <dbReference type="RefSeq" id="XP_031556802.1"/>
    </source>
</evidence>
<evidence type="ECO:0000256" key="6">
    <source>
        <dbReference type="ARBA" id="ARBA00022840"/>
    </source>
</evidence>
<dbReference type="GO" id="GO:0008270">
    <property type="term" value="F:zinc ion binding"/>
    <property type="evidence" value="ECO:0007669"/>
    <property type="project" value="UniProtKB-KW"/>
</dbReference>
<keyword evidence="8" id="KW-0862">Zinc</keyword>
<feature type="compositionally biased region" description="Basic and acidic residues" evidence="11">
    <location>
        <begin position="427"/>
        <end position="439"/>
    </location>
</feature>
<protein>
    <recommendedName>
        <fullName evidence="2">RNA helicase</fullName>
        <ecNumber evidence="2">3.6.4.13</ecNumber>
    </recommendedName>
</protein>
<feature type="region of interest" description="Disordered" evidence="11">
    <location>
        <begin position="1"/>
        <end position="40"/>
    </location>
</feature>
<evidence type="ECO:0000256" key="2">
    <source>
        <dbReference type="ARBA" id="ARBA00012552"/>
    </source>
</evidence>
<dbReference type="PROSITE" id="PS00039">
    <property type="entry name" value="DEAD_ATP_HELICASE"/>
    <property type="match status" value="1"/>
</dbReference>
<dbReference type="Pfam" id="PF00076">
    <property type="entry name" value="RRM_1"/>
    <property type="match status" value="1"/>
</dbReference>
<evidence type="ECO:0000256" key="5">
    <source>
        <dbReference type="ARBA" id="ARBA00022806"/>
    </source>
</evidence>
<dbReference type="FunFam" id="3.40.50.300:FF:000397">
    <property type="entry name" value="Probable ATP-dependent RNA helicase DDX4"/>
    <property type="match status" value="1"/>
</dbReference>
<feature type="domain" description="Helicase ATP-binding" evidence="14">
    <location>
        <begin position="716"/>
        <end position="895"/>
    </location>
</feature>
<evidence type="ECO:0000256" key="4">
    <source>
        <dbReference type="ARBA" id="ARBA00022801"/>
    </source>
</evidence>
<evidence type="ECO:0000256" key="8">
    <source>
        <dbReference type="PROSITE-ProRule" id="PRU00047"/>
    </source>
</evidence>
<feature type="compositionally biased region" description="Low complexity" evidence="11">
    <location>
        <begin position="376"/>
        <end position="388"/>
    </location>
</feature>
<feature type="domain" description="DEAD-box RNA helicase Q" evidence="16">
    <location>
        <begin position="685"/>
        <end position="713"/>
    </location>
</feature>
<feature type="domain" description="CCHC-type" evidence="13">
    <location>
        <begin position="535"/>
        <end position="550"/>
    </location>
</feature>
<feature type="domain" description="CCHC-type" evidence="13">
    <location>
        <begin position="509"/>
        <end position="524"/>
    </location>
</feature>
<feature type="compositionally biased region" description="Polar residues" evidence="11">
    <location>
        <begin position="389"/>
        <end position="412"/>
    </location>
</feature>
<gene>
    <name evidence="18 19" type="primary">LOC116293511</name>
</gene>
<feature type="domain" description="CCHC-type" evidence="13">
    <location>
        <begin position="608"/>
        <end position="621"/>
    </location>
</feature>
<dbReference type="GeneID" id="116293511"/>
<dbReference type="GO" id="GO:0003723">
    <property type="term" value="F:RNA binding"/>
    <property type="evidence" value="ECO:0007669"/>
    <property type="project" value="UniProtKB-UniRule"/>
</dbReference>
<dbReference type="InterPro" id="IPR011545">
    <property type="entry name" value="DEAD/DEAH_box_helicase_dom"/>
</dbReference>
<dbReference type="InterPro" id="IPR014001">
    <property type="entry name" value="Helicase_ATP-bd"/>
</dbReference>
<dbReference type="SMART" id="SM00487">
    <property type="entry name" value="DEXDc"/>
    <property type="match status" value="1"/>
</dbReference>
<dbReference type="SUPFAM" id="SSF52540">
    <property type="entry name" value="P-loop containing nucleoside triphosphate hydrolases"/>
    <property type="match status" value="1"/>
</dbReference>
<feature type="compositionally biased region" description="Polar residues" evidence="11">
    <location>
        <begin position="232"/>
        <end position="242"/>
    </location>
</feature>
<keyword evidence="3" id="KW-0547">Nucleotide-binding</keyword>
<dbReference type="OrthoDB" id="196131at2759"/>
<dbReference type="InterPro" id="IPR001650">
    <property type="entry name" value="Helicase_C-like"/>
</dbReference>
<feature type="domain" description="CCHC-type" evidence="13">
    <location>
        <begin position="440"/>
        <end position="455"/>
    </location>
</feature>
<evidence type="ECO:0000313" key="17">
    <source>
        <dbReference type="Proteomes" id="UP000515163"/>
    </source>
</evidence>
<comment type="catalytic activity">
    <reaction evidence="7">
        <text>ATP + H2O = ADP + phosphate + H(+)</text>
        <dbReference type="Rhea" id="RHEA:13065"/>
        <dbReference type="ChEBI" id="CHEBI:15377"/>
        <dbReference type="ChEBI" id="CHEBI:15378"/>
        <dbReference type="ChEBI" id="CHEBI:30616"/>
        <dbReference type="ChEBI" id="CHEBI:43474"/>
        <dbReference type="ChEBI" id="CHEBI:456216"/>
        <dbReference type="EC" id="3.6.4.13"/>
    </reaction>
</comment>
<name>A0A6P8HW39_ACTTE</name>
<keyword evidence="4" id="KW-0378">Hydrolase</keyword>
<keyword evidence="8" id="KW-0863">Zinc-finger</keyword>
<dbReference type="SUPFAM" id="SSF57756">
    <property type="entry name" value="Retrovirus zinc finger-like domains"/>
    <property type="match status" value="4"/>
</dbReference>
<feature type="domain" description="CCHC-type" evidence="13">
    <location>
        <begin position="560"/>
        <end position="575"/>
    </location>
</feature>
<dbReference type="InterPro" id="IPR036875">
    <property type="entry name" value="Znf_CCHC_sf"/>
</dbReference>
<dbReference type="InterPro" id="IPR000629">
    <property type="entry name" value="RNA-helicase_DEAD-box_CS"/>
</dbReference>
<dbReference type="SMART" id="SM00490">
    <property type="entry name" value="HELICc"/>
    <property type="match status" value="1"/>
</dbReference>
<dbReference type="AlphaFoldDB" id="A0A6P8HW39"/>
<dbReference type="Gene3D" id="3.30.70.330">
    <property type="match status" value="1"/>
</dbReference>
<feature type="compositionally biased region" description="Low complexity" evidence="11">
    <location>
        <begin position="1143"/>
        <end position="1152"/>
    </location>
</feature>
<evidence type="ECO:0000259" key="12">
    <source>
        <dbReference type="PROSITE" id="PS50102"/>
    </source>
</evidence>
<reference evidence="18 19" key="1">
    <citation type="submission" date="2025-04" db="UniProtKB">
        <authorList>
            <consortium name="RefSeq"/>
        </authorList>
    </citation>
    <scope>IDENTIFICATION</scope>
    <source>
        <tissue evidence="18 19">Tentacle</tissue>
    </source>
</reference>
<dbReference type="KEGG" id="aten:116293511"/>
<feature type="domain" description="CCHC-type" evidence="13">
    <location>
        <begin position="486"/>
        <end position="501"/>
    </location>
</feature>
<keyword evidence="5" id="KW-0347">Helicase</keyword>
<comment type="similarity">
    <text evidence="1">Belongs to the DEAD box helicase family. DDX4/VASA subfamily.</text>
</comment>
<evidence type="ECO:0000256" key="1">
    <source>
        <dbReference type="ARBA" id="ARBA00010132"/>
    </source>
</evidence>
<dbReference type="CDD" id="cd18787">
    <property type="entry name" value="SF2_C_DEAD"/>
    <property type="match status" value="1"/>
</dbReference>
<feature type="region of interest" description="Disordered" evidence="11">
    <location>
        <begin position="109"/>
        <end position="298"/>
    </location>
</feature>
<feature type="compositionally biased region" description="Polar residues" evidence="11">
    <location>
        <begin position="143"/>
        <end position="208"/>
    </location>
</feature>
<dbReference type="PROSITE" id="PS51194">
    <property type="entry name" value="HELICASE_CTER"/>
    <property type="match status" value="1"/>
</dbReference>
<evidence type="ECO:0000256" key="11">
    <source>
        <dbReference type="SAM" id="MobiDB-lite"/>
    </source>
</evidence>
<dbReference type="RefSeq" id="XP_031556803.1">
    <property type="nucleotide sequence ID" value="XM_031700943.1"/>
</dbReference>
<dbReference type="FunFam" id="3.40.50.300:FF:000008">
    <property type="entry name" value="ATP-dependent RNA helicase RhlB"/>
    <property type="match status" value="1"/>
</dbReference>
<feature type="compositionally biased region" description="Basic and acidic residues" evidence="11">
    <location>
        <begin position="272"/>
        <end position="282"/>
    </location>
</feature>
<feature type="short sequence motif" description="Q motif" evidence="10">
    <location>
        <begin position="685"/>
        <end position="713"/>
    </location>
</feature>
<dbReference type="SMART" id="SM00343">
    <property type="entry name" value="ZnF_C2HC"/>
    <property type="match status" value="8"/>
</dbReference>
<dbReference type="Proteomes" id="UP000515163">
    <property type="component" value="Unplaced"/>
</dbReference>
<feature type="domain" description="CCHC-type" evidence="13">
    <location>
        <begin position="585"/>
        <end position="600"/>
    </location>
</feature>
<sequence>MAAQGMPWPLTTQNTYPSNDSYDRGGFKGSSGSSTGSVQRDKVYVQNIPLTMQEDSVETLFGKCGHVVEVKLLPAKDGRNTVAGFIKYATEEAAEEAINKMSGCTLGEGPPLRVMWPNSKSSSSGGQSDGRRGGGDRGNNQGFNQSNYDESRRQGQNRSTESPFGNYSDGPTQQTSTYGDGQAGRNNSYSQNSQPGNYGNQNSGQANFMSLLGRGENRNVNSSKPPGGLQNYGDNRQQSNSYPPLAPLKTSPNFPNTVSQQNGYQYPPQTNENREMPSRKSYDQASPAQQYQQEMPSNSYQLHQPAQGYHYQGESLSNGYQQPVPEQQQYYFQEQPPTNSYHTPPVPQTRHFQQQQPTNSYEQPPAPSQGYHFQEQQPPNQNFPAPNQGYPQNNQQHNSWGDSPQEGQTINNGPFGGPSRNQLSWQPREEPRSSGRDMTCHNCKEPGHFSRECPNPRTQDTTCHNCKEPGHFSRECPNPRTQDMTCHNCKEPGHFSRECPNPRTQGGPKCHRCGESGHFARECPTSTGPSGDQLCHKCGEAGHFARDCTSSPSRGGDQLCHKCGEAGHFARECTSSPSRGGGSNCHRCGEAGHFARECTNAPSRDNACHKCGEEGHFARECTALPSNNLDPSRPGPVTYIPQELPEDMDSLFEDMPHTGINFDKYDNIPVKASGHQGQDPPPPINTFDEVNFGSQTKANIRRAGFVKPTPVQKHAFPIAMSGLDLMACAQTGSGKTVAYLLPTLTSIINGGIPAASQSPLVICMAPTRELVVQIYKEAKKFADGTPVKVAVAYGGVSVAYQAQHLERGCHFLAATPGRLQDFVTRERVYLDGVKYLILDEADRMLDLGFGPAIRKLVEQCNMTPKEHRQTLMFSATFPNEIQLLAADFLKQDYIFLAVGCVGGTNLDIEQHILRVNGNDKRNKLFDILSESGTDRTLVFVELKRVADFLACLLSENNFPTTSISSDRSQQEREAALRDFRNGRANILVGTSVAARGLDIPDVKHVINYDLPQDVDEYVHRIGRTGRIGNKGKATSFFEDGRDEKLARSLVKVLSEAFQDVPGWLEQIAEDAIGSSYGPTGGRFTSKDHRQGRGRGRRRDDDQYINNAMSNLNIQNDPISNFGSQPYRQDNNNTIQDGSTNNYPPQGSRQGAPPQGGGGRGTGDSDDDWD</sequence>
<dbReference type="Pfam" id="PF00271">
    <property type="entry name" value="Helicase_C"/>
    <property type="match status" value="1"/>
</dbReference>
<dbReference type="PROSITE" id="PS50102">
    <property type="entry name" value="RRM"/>
    <property type="match status" value="1"/>
</dbReference>
<keyword evidence="6" id="KW-0067">ATP-binding</keyword>
<feature type="compositionally biased region" description="Polar residues" evidence="11">
    <location>
        <begin position="250"/>
        <end position="271"/>
    </location>
</feature>
<evidence type="ECO:0000256" key="10">
    <source>
        <dbReference type="PROSITE-ProRule" id="PRU00552"/>
    </source>
</evidence>
<organism evidence="17 18">
    <name type="scientific">Actinia tenebrosa</name>
    <name type="common">Australian red waratah sea anemone</name>
    <dbReference type="NCBI Taxonomy" id="6105"/>
    <lineage>
        <taxon>Eukaryota</taxon>
        <taxon>Metazoa</taxon>
        <taxon>Cnidaria</taxon>
        <taxon>Anthozoa</taxon>
        <taxon>Hexacorallia</taxon>
        <taxon>Actiniaria</taxon>
        <taxon>Actiniidae</taxon>
        <taxon>Actinia</taxon>
    </lineage>
</organism>
<dbReference type="InterPro" id="IPR035979">
    <property type="entry name" value="RBD_domain_sf"/>
</dbReference>
<evidence type="ECO:0000256" key="9">
    <source>
        <dbReference type="PROSITE-ProRule" id="PRU00176"/>
    </source>
</evidence>
<evidence type="ECO:0000256" key="7">
    <source>
        <dbReference type="ARBA" id="ARBA00047984"/>
    </source>
</evidence>
<dbReference type="Pfam" id="PF00270">
    <property type="entry name" value="DEAD"/>
    <property type="match status" value="1"/>
</dbReference>
<dbReference type="Pfam" id="PF00098">
    <property type="entry name" value="zf-CCHC"/>
    <property type="match status" value="8"/>
</dbReference>
<dbReference type="PROSITE" id="PS50158">
    <property type="entry name" value="ZF_CCHC"/>
    <property type="match status" value="8"/>
</dbReference>
<feature type="compositionally biased region" description="Polar residues" evidence="11">
    <location>
        <begin position="283"/>
        <end position="298"/>
    </location>
</feature>
<dbReference type="InterPro" id="IPR012677">
    <property type="entry name" value="Nucleotide-bd_a/b_plait_sf"/>
</dbReference>
<dbReference type="InterPro" id="IPR014014">
    <property type="entry name" value="RNA_helicase_DEAD_Q_motif"/>
</dbReference>
<keyword evidence="17" id="KW-1185">Reference proteome</keyword>
<keyword evidence="9" id="KW-0694">RNA-binding</keyword>
<dbReference type="GO" id="GO:0003724">
    <property type="term" value="F:RNA helicase activity"/>
    <property type="evidence" value="ECO:0007669"/>
    <property type="project" value="UniProtKB-EC"/>
</dbReference>
<dbReference type="Gene3D" id="4.10.60.10">
    <property type="entry name" value="Zinc finger, CCHC-type"/>
    <property type="match status" value="8"/>
</dbReference>
<proteinExistence type="inferred from homology"/>
<dbReference type="InterPro" id="IPR000504">
    <property type="entry name" value="RRM_dom"/>
</dbReference>
<dbReference type="CDD" id="cd00590">
    <property type="entry name" value="RRM_SF"/>
    <property type="match status" value="1"/>
</dbReference>
<keyword evidence="8" id="KW-0479">Metal-binding</keyword>
<dbReference type="Gene3D" id="3.40.50.300">
    <property type="entry name" value="P-loop containing nucleotide triphosphate hydrolases"/>
    <property type="match status" value="2"/>
</dbReference>
<dbReference type="PROSITE" id="PS51195">
    <property type="entry name" value="Q_MOTIF"/>
    <property type="match status" value="1"/>
</dbReference>
<accession>A0A6P8HW39</accession>
<dbReference type="PROSITE" id="PS51192">
    <property type="entry name" value="HELICASE_ATP_BIND_1"/>
    <property type="match status" value="1"/>
</dbReference>
<feature type="region of interest" description="Disordered" evidence="11">
    <location>
        <begin position="1074"/>
        <end position="1169"/>
    </location>
</feature>
<feature type="compositionally biased region" description="Polar residues" evidence="11">
    <location>
        <begin position="10"/>
        <end position="20"/>
    </location>
</feature>